<feature type="transmembrane region" description="Helical" evidence="1">
    <location>
        <begin position="275"/>
        <end position="294"/>
    </location>
</feature>
<name>A0A849A9Z7_9ACTN</name>
<feature type="transmembrane region" description="Helical" evidence="1">
    <location>
        <begin position="300"/>
        <end position="322"/>
    </location>
</feature>
<evidence type="ECO:0000256" key="1">
    <source>
        <dbReference type="SAM" id="Phobius"/>
    </source>
</evidence>
<dbReference type="AlphaFoldDB" id="A0A849A9Z7"/>
<proteinExistence type="predicted"/>
<feature type="transmembrane region" description="Helical" evidence="1">
    <location>
        <begin position="167"/>
        <end position="188"/>
    </location>
</feature>
<comment type="caution">
    <text evidence="2">The sequence shown here is derived from an EMBL/GenBank/DDBJ whole genome shotgun (WGS) entry which is preliminary data.</text>
</comment>
<keyword evidence="1" id="KW-1133">Transmembrane helix</keyword>
<feature type="transmembrane region" description="Helical" evidence="1">
    <location>
        <begin position="73"/>
        <end position="92"/>
    </location>
</feature>
<accession>A0A849A9Z7</accession>
<feature type="transmembrane region" description="Helical" evidence="1">
    <location>
        <begin position="98"/>
        <end position="119"/>
    </location>
</feature>
<feature type="transmembrane region" description="Helical" evidence="1">
    <location>
        <begin position="361"/>
        <end position="383"/>
    </location>
</feature>
<dbReference type="GO" id="GO:0022857">
    <property type="term" value="F:transmembrane transporter activity"/>
    <property type="evidence" value="ECO:0007669"/>
    <property type="project" value="InterPro"/>
</dbReference>
<dbReference type="CDD" id="cd17339">
    <property type="entry name" value="MFS_NIMT_CynX_like"/>
    <property type="match status" value="1"/>
</dbReference>
<dbReference type="InterPro" id="IPR052524">
    <property type="entry name" value="MFS_Cyanate_Porter"/>
</dbReference>
<dbReference type="InterPro" id="IPR036259">
    <property type="entry name" value="MFS_trans_sf"/>
</dbReference>
<gene>
    <name evidence="2" type="ORF">HKD39_09445</name>
</gene>
<dbReference type="Proteomes" id="UP000562984">
    <property type="component" value="Unassembled WGS sequence"/>
</dbReference>
<dbReference type="Gene3D" id="1.20.1250.20">
    <property type="entry name" value="MFS general substrate transporter like domains"/>
    <property type="match status" value="1"/>
</dbReference>
<dbReference type="Pfam" id="PF07690">
    <property type="entry name" value="MFS_1"/>
    <property type="match status" value="1"/>
</dbReference>
<evidence type="ECO:0000313" key="2">
    <source>
        <dbReference type="EMBL" id="NNG35931.1"/>
    </source>
</evidence>
<dbReference type="PANTHER" id="PTHR23523:SF2">
    <property type="entry name" value="2-NITROIMIDAZOLE TRANSPORTER"/>
    <property type="match status" value="1"/>
</dbReference>
<sequence>MAGARVAGGALLAAAVVLVAVNLRPAITSVGPLLDDMRGELSTSVLWASVLTTLPGLCFAAAGGAAPALARRIGIRGAIAMALTVLAVGLVVRVLDGSWLVLAGTLVATGGIALANVLLPVVVKSSFPARIGLMTGVYTAALQFGGAAGSAASPPLESALGGWRQALGAWTVLAAVALALWLVAAGRSGPRVGVVGPKAHGSSMLRRRLAWIVTLFFGLQSFIAYVVMGWLPKVFIDAGVSKGNAGLLLGLISLIAVPISLVVPAAAARRGSQSGWIVGLGVSGIAGVIGMIVAPAAAPLLWSVLIGIGMSVFSLALTVIALRARTGSETAQLSGMAQGFGYLLAAVGPFAFGVLHDLTSGWTASLLMLLAIWLLQMVFGALAGRPRYV</sequence>
<dbReference type="EMBL" id="JABEND010000004">
    <property type="protein sequence ID" value="NNG35931.1"/>
    <property type="molecule type" value="Genomic_DNA"/>
</dbReference>
<protein>
    <submittedName>
        <fullName evidence="2">MFS transporter</fullName>
    </submittedName>
</protein>
<dbReference type="PANTHER" id="PTHR23523">
    <property type="match status" value="1"/>
</dbReference>
<organism evidence="2 3">
    <name type="scientific">Nakamurella aerolata</name>
    <dbReference type="NCBI Taxonomy" id="1656892"/>
    <lineage>
        <taxon>Bacteria</taxon>
        <taxon>Bacillati</taxon>
        <taxon>Actinomycetota</taxon>
        <taxon>Actinomycetes</taxon>
        <taxon>Nakamurellales</taxon>
        <taxon>Nakamurellaceae</taxon>
        <taxon>Nakamurella</taxon>
    </lineage>
</organism>
<keyword evidence="1" id="KW-0812">Transmembrane</keyword>
<feature type="transmembrane region" description="Helical" evidence="1">
    <location>
        <begin position="334"/>
        <end position="355"/>
    </location>
</feature>
<feature type="transmembrane region" description="Helical" evidence="1">
    <location>
        <begin position="209"/>
        <end position="231"/>
    </location>
</feature>
<feature type="transmembrane region" description="Helical" evidence="1">
    <location>
        <begin position="243"/>
        <end position="263"/>
    </location>
</feature>
<feature type="transmembrane region" description="Helical" evidence="1">
    <location>
        <begin position="44"/>
        <end position="66"/>
    </location>
</feature>
<keyword evidence="1" id="KW-0472">Membrane</keyword>
<dbReference type="SUPFAM" id="SSF103473">
    <property type="entry name" value="MFS general substrate transporter"/>
    <property type="match status" value="1"/>
</dbReference>
<dbReference type="RefSeq" id="WP_171199724.1">
    <property type="nucleotide sequence ID" value="NZ_JABEND010000004.1"/>
</dbReference>
<keyword evidence="3" id="KW-1185">Reference proteome</keyword>
<dbReference type="InterPro" id="IPR011701">
    <property type="entry name" value="MFS"/>
</dbReference>
<reference evidence="2 3" key="1">
    <citation type="submission" date="2020-05" db="EMBL/GenBank/DDBJ databases">
        <title>Nakamurella sp. DB0629 isolated from air conditioner.</title>
        <authorList>
            <person name="Kim D.H."/>
            <person name="Kim D.-U."/>
        </authorList>
    </citation>
    <scope>NUCLEOTIDE SEQUENCE [LARGE SCALE GENOMIC DNA]</scope>
    <source>
        <strain evidence="2 3">DB0629</strain>
    </source>
</reference>
<evidence type="ECO:0000313" key="3">
    <source>
        <dbReference type="Proteomes" id="UP000562984"/>
    </source>
</evidence>
<feature type="transmembrane region" description="Helical" evidence="1">
    <location>
        <begin position="131"/>
        <end position="152"/>
    </location>
</feature>